<evidence type="ECO:0000313" key="1">
    <source>
        <dbReference type="EMBL" id="GHB30391.1"/>
    </source>
</evidence>
<gene>
    <name evidence="1" type="ORF">GCM10009038_31460</name>
</gene>
<dbReference type="EMBL" id="BMZI01000007">
    <property type="protein sequence ID" value="GHB30391.1"/>
    <property type="molecule type" value="Genomic_DNA"/>
</dbReference>
<reference evidence="2" key="1">
    <citation type="journal article" date="2019" name="Int. J. Syst. Evol. Microbiol.">
        <title>The Global Catalogue of Microorganisms (GCM) 10K type strain sequencing project: providing services to taxonomists for standard genome sequencing and annotation.</title>
        <authorList>
            <consortium name="The Broad Institute Genomics Platform"/>
            <consortium name="The Broad Institute Genome Sequencing Center for Infectious Disease"/>
            <person name="Wu L."/>
            <person name="Ma J."/>
        </authorList>
    </citation>
    <scope>NUCLEOTIDE SEQUENCE [LARGE SCALE GENOMIC DNA]</scope>
    <source>
        <strain evidence="2">KCTC 32998</strain>
    </source>
</reference>
<dbReference type="RefSeq" id="WP_189445676.1">
    <property type="nucleotide sequence ID" value="NZ_BMZI01000007.1"/>
</dbReference>
<evidence type="ECO:0008006" key="3">
    <source>
        <dbReference type="Google" id="ProtNLM"/>
    </source>
</evidence>
<sequence length="276" mass="28950">MANDGTVDQQQLQETLNEAYQLAGQWIGRILALSEVTKDGQLGELAIYETIEAAINGGRLGSADNVRAGIGFDGATRSGIGGFGTGLTSANYINDPDDPNLGNGFYAVNAADFSNPPNSSGVVYLEHYRGSTTGYQRVRSTGGSYSKVRTLNYDSGHGPWLSDPEWGSNGSGSFLKLPSGDAIAVGAISKTIDINRGDAVSGGYRSLSESITFPMTFASSPQVIPTNVYSGSGYLMDLSVVPLNTNATGTSLSWTAASSRSSQVVSANYFAFGRYV</sequence>
<proteinExistence type="predicted"/>
<dbReference type="Proteomes" id="UP000646745">
    <property type="component" value="Unassembled WGS sequence"/>
</dbReference>
<keyword evidence="2" id="KW-1185">Reference proteome</keyword>
<name>A0ABQ3E9G5_9GAMM</name>
<protein>
    <recommendedName>
        <fullName evidence="3">Phage tail protein</fullName>
    </recommendedName>
</protein>
<evidence type="ECO:0000313" key="2">
    <source>
        <dbReference type="Proteomes" id="UP000646745"/>
    </source>
</evidence>
<accession>A0ABQ3E9G5</accession>
<comment type="caution">
    <text evidence="1">The sequence shown here is derived from an EMBL/GenBank/DDBJ whole genome shotgun (WGS) entry which is preliminary data.</text>
</comment>
<organism evidence="1 2">
    <name type="scientific">Salinicola rhizosphaerae</name>
    <dbReference type="NCBI Taxonomy" id="1443141"/>
    <lineage>
        <taxon>Bacteria</taxon>
        <taxon>Pseudomonadati</taxon>
        <taxon>Pseudomonadota</taxon>
        <taxon>Gammaproteobacteria</taxon>
        <taxon>Oceanospirillales</taxon>
        <taxon>Halomonadaceae</taxon>
        <taxon>Salinicola</taxon>
    </lineage>
</organism>